<feature type="compositionally biased region" description="Acidic residues" evidence="2">
    <location>
        <begin position="335"/>
        <end position="357"/>
    </location>
</feature>
<evidence type="ECO:0000256" key="1">
    <source>
        <dbReference type="SAM" id="Coils"/>
    </source>
</evidence>
<feature type="region of interest" description="Disordered" evidence="2">
    <location>
        <begin position="665"/>
        <end position="739"/>
    </location>
</feature>
<dbReference type="CTD" id="55814"/>
<feature type="compositionally biased region" description="Basic and acidic residues" evidence="2">
    <location>
        <begin position="1042"/>
        <end position="1071"/>
    </location>
</feature>
<feature type="region of interest" description="Disordered" evidence="2">
    <location>
        <begin position="889"/>
        <end position="950"/>
    </location>
</feature>
<keyword evidence="1" id="KW-0175">Coiled coil</keyword>
<dbReference type="CDD" id="cd00167">
    <property type="entry name" value="SANT"/>
    <property type="match status" value="1"/>
</dbReference>
<feature type="compositionally biased region" description="Basic and acidic residues" evidence="2">
    <location>
        <begin position="156"/>
        <end position="165"/>
    </location>
</feature>
<feature type="region of interest" description="Disordered" evidence="2">
    <location>
        <begin position="2338"/>
        <end position="2358"/>
    </location>
</feature>
<feature type="region of interest" description="Disordered" evidence="2">
    <location>
        <begin position="1"/>
        <end position="250"/>
    </location>
</feature>
<feature type="compositionally biased region" description="Polar residues" evidence="2">
    <location>
        <begin position="49"/>
        <end position="58"/>
    </location>
</feature>
<organism evidence="4 5">
    <name type="scientific">Python bivittatus</name>
    <name type="common">Burmese python</name>
    <name type="synonym">Python molurus bivittatus</name>
    <dbReference type="NCBI Taxonomy" id="176946"/>
    <lineage>
        <taxon>Eukaryota</taxon>
        <taxon>Metazoa</taxon>
        <taxon>Chordata</taxon>
        <taxon>Craniata</taxon>
        <taxon>Vertebrata</taxon>
        <taxon>Euteleostomi</taxon>
        <taxon>Lepidosauria</taxon>
        <taxon>Squamata</taxon>
        <taxon>Bifurcata</taxon>
        <taxon>Unidentata</taxon>
        <taxon>Episquamata</taxon>
        <taxon>Toxicofera</taxon>
        <taxon>Serpentes</taxon>
        <taxon>Henophidia</taxon>
        <taxon>Pythonidae</taxon>
        <taxon>Python</taxon>
    </lineage>
</organism>
<feature type="region of interest" description="Disordered" evidence="2">
    <location>
        <begin position="2142"/>
        <end position="2176"/>
    </location>
</feature>
<dbReference type="KEGG" id="pbi:103062917"/>
<feature type="compositionally biased region" description="Acidic residues" evidence="2">
    <location>
        <begin position="1627"/>
        <end position="1641"/>
    </location>
</feature>
<feature type="compositionally biased region" description="Basic and acidic residues" evidence="2">
    <location>
        <begin position="1357"/>
        <end position="1383"/>
    </location>
</feature>
<feature type="region of interest" description="Disordered" evidence="2">
    <location>
        <begin position="308"/>
        <end position="359"/>
    </location>
</feature>
<feature type="region of interest" description="Disordered" evidence="2">
    <location>
        <begin position="1036"/>
        <end position="1071"/>
    </location>
</feature>
<feature type="compositionally biased region" description="Basic and acidic residues" evidence="2">
    <location>
        <begin position="535"/>
        <end position="547"/>
    </location>
</feature>
<feature type="region of interest" description="Disordered" evidence="2">
    <location>
        <begin position="494"/>
        <end position="652"/>
    </location>
</feature>
<feature type="domain" description="Myb-like" evidence="3">
    <location>
        <begin position="415"/>
        <end position="463"/>
    </location>
</feature>
<feature type="compositionally biased region" description="Basic and acidic residues" evidence="2">
    <location>
        <begin position="856"/>
        <end position="869"/>
    </location>
</feature>
<feature type="compositionally biased region" description="Basic and acidic residues" evidence="2">
    <location>
        <begin position="2151"/>
        <end position="2175"/>
    </location>
</feature>
<feature type="compositionally biased region" description="Basic and acidic residues" evidence="2">
    <location>
        <begin position="822"/>
        <end position="831"/>
    </location>
</feature>
<dbReference type="InterPro" id="IPR009057">
    <property type="entry name" value="Homeodomain-like_sf"/>
</dbReference>
<accession>A0A9F2KU32</accession>
<feature type="compositionally biased region" description="Basic and acidic residues" evidence="2">
    <location>
        <begin position="79"/>
        <end position="100"/>
    </location>
</feature>
<dbReference type="Pfam" id="PF15963">
    <property type="entry name" value="Myb_DNA-bind_7"/>
    <property type="match status" value="1"/>
</dbReference>
<feature type="compositionally biased region" description="Low complexity" evidence="2">
    <location>
        <begin position="1484"/>
        <end position="1495"/>
    </location>
</feature>
<feature type="compositionally biased region" description="Basic residues" evidence="2">
    <location>
        <begin position="516"/>
        <end position="526"/>
    </location>
</feature>
<name>A0A9F2KU32_PYTBI</name>
<dbReference type="RefSeq" id="XP_007422640.1">
    <property type="nucleotide sequence ID" value="XM_007422578.3"/>
</dbReference>
<feature type="coiled-coil region" evidence="1">
    <location>
        <begin position="744"/>
        <end position="771"/>
    </location>
</feature>
<evidence type="ECO:0000313" key="5">
    <source>
        <dbReference type="RefSeq" id="XP_007422640.1"/>
    </source>
</evidence>
<gene>
    <name evidence="5" type="primary">BDP1</name>
</gene>
<evidence type="ECO:0000313" key="4">
    <source>
        <dbReference type="Proteomes" id="UP000695026"/>
    </source>
</evidence>
<feature type="compositionally biased region" description="Basic and acidic residues" evidence="2">
    <location>
        <begin position="325"/>
        <end position="334"/>
    </location>
</feature>
<feature type="region of interest" description="Disordered" evidence="2">
    <location>
        <begin position="1443"/>
        <end position="1641"/>
    </location>
</feature>
<feature type="compositionally biased region" description="Polar residues" evidence="2">
    <location>
        <begin position="1166"/>
        <end position="1182"/>
    </location>
</feature>
<feature type="compositionally biased region" description="Basic and acidic residues" evidence="2">
    <location>
        <begin position="2345"/>
        <end position="2357"/>
    </location>
</feature>
<protein>
    <submittedName>
        <fullName evidence="5">Transcription factor TFIIIB component B'' homolog isoform X1</fullName>
    </submittedName>
</protein>
<feature type="compositionally biased region" description="Acidic residues" evidence="2">
    <location>
        <begin position="548"/>
        <end position="563"/>
    </location>
</feature>
<dbReference type="OrthoDB" id="272624at2759"/>
<feature type="compositionally biased region" description="Low complexity" evidence="2">
    <location>
        <begin position="29"/>
        <end position="48"/>
    </location>
</feature>
<dbReference type="PANTHER" id="PTHR22929">
    <property type="entry name" value="RNA POLYMERASE III TRANSCRIPTION INITIATION FACTOR B"/>
    <property type="match status" value="1"/>
</dbReference>
<feature type="compositionally biased region" description="Low complexity" evidence="2">
    <location>
        <begin position="891"/>
        <end position="908"/>
    </location>
</feature>
<feature type="compositionally biased region" description="Basic and acidic residues" evidence="2">
    <location>
        <begin position="1496"/>
        <end position="1505"/>
    </location>
</feature>
<feature type="compositionally biased region" description="Basic and acidic residues" evidence="2">
    <location>
        <begin position="708"/>
        <end position="728"/>
    </location>
</feature>
<feature type="compositionally biased region" description="Polar residues" evidence="2">
    <location>
        <begin position="1521"/>
        <end position="1531"/>
    </location>
</feature>
<feature type="compositionally biased region" description="Polar residues" evidence="2">
    <location>
        <begin position="130"/>
        <end position="140"/>
    </location>
</feature>
<dbReference type="GO" id="GO:0000126">
    <property type="term" value="C:transcription factor TFIIIB complex"/>
    <property type="evidence" value="ECO:0007669"/>
    <property type="project" value="TreeGrafter"/>
</dbReference>
<feature type="compositionally biased region" description="Basic and acidic residues" evidence="2">
    <location>
        <begin position="1449"/>
        <end position="1465"/>
    </location>
</feature>
<dbReference type="GO" id="GO:0001156">
    <property type="term" value="F:TFIIIC-class transcription factor complex binding"/>
    <property type="evidence" value="ECO:0007669"/>
    <property type="project" value="TreeGrafter"/>
</dbReference>
<dbReference type="GO" id="GO:0070898">
    <property type="term" value="P:RNA polymerase III preinitiation complex assembly"/>
    <property type="evidence" value="ECO:0007669"/>
    <property type="project" value="TreeGrafter"/>
</dbReference>
<dbReference type="SMART" id="SM00717">
    <property type="entry name" value="SANT"/>
    <property type="match status" value="1"/>
</dbReference>
<dbReference type="SUPFAM" id="SSF46689">
    <property type="entry name" value="Homeodomain-like"/>
    <property type="match status" value="1"/>
</dbReference>
<feature type="compositionally biased region" description="Basic and acidic residues" evidence="2">
    <location>
        <begin position="932"/>
        <end position="950"/>
    </location>
</feature>
<dbReference type="GeneID" id="103062917"/>
<feature type="compositionally biased region" description="Polar residues" evidence="2">
    <location>
        <begin position="1563"/>
        <end position="1577"/>
    </location>
</feature>
<dbReference type="InterPro" id="IPR001005">
    <property type="entry name" value="SANT/Myb"/>
</dbReference>
<dbReference type="OMA" id="KNDISPR"/>
<sequence length="2374" mass="263968">MFRRARFSVKPNVRPNAAGRGSNSGAGTGSVVPAVAAAADAGDQHGSAPTTWSSTAEDSSMLHPGDAAASGDLHLSGDSSRRNEKTSDISGDGDCRKHAEVLPQRRKRISTMPNLIKPRIIPPSTHHTVDLTSKCSQKQGPHSPAFDNPLFQKEASSPEKTDVESSPKSPILPEKKTPVPQVPQFSPFKKPANKEPSACVPAQRSDEALPKNTSSPLKERPTQETLLEDETTQSKSASANKKRNCSDREKIIKTQKLRKMLKEELKKEKKQRKFKYPVIEKNMPEDRSKMIMRDFIYYLPENNPMKSSLAEEKKTEKTSTVAQAKESEERIVAEHDDENEEEEDDEEQGGGGGEDDGSLLVPRVKVAEDGSIILDEESLTVEVLRTKGQCVVEENDPIFERGSTTTYSSFRKSYYTRPWSEKETDMFFLAISMVGTDFSMISQLFPHRGRIEIKNKFKREEKVNGWRIDKAFKEKRPFDFSLFTKLLEKVLENERRKKDKDAGCQHQKDRNSNKRNTSRSQKKRKDKVVNGQSNHGHDEHQDGRTSDMEIEVDAETAEKENEESPSILEQAEEQTVIESTVTKKKRKRRKKDSEQETENLLEERTIPAEMVEEERTRKKRKNIPANDEMNGTGKVGGELEVPNRTIPDETLIMDKEESSCCITLNEEAEKDHSVQKSKSREEDISSANSEYCIEQDSVSQMPPNKNIEGFEKANEAKSEVAVRGKLDENQNMSSQNHGEEIMETDRAISEKHTQEEQLKNLESDLTGASEKMEPLANNPLIVKVSSESLVESKAAYVSGFATEETCKASSDFIRVTEESQKAFVEKTEVRGRRQRPKPNIIKASGRKEASAPGEVNKPRSDGAVEKENEQNDAPIILTAEIPEAHCQGLDTESATSKQSTSQESSKQTVLKPAPLARGRFQRPKPNLGRVARRQELSGRRTGAEEKTSEEAITEKTVMQTECNDSQLLNKDIAEATAYEADMMHCEALEKGMVVGSEKVDAAHPNQSPVKNPVECERDKLRNASLSLDIAKDVVNPASRDSSLQEEKKDNSVEIEHPLESSPSRCKENLENASDREELLHTVKHKLETAEKSSVNITSDCNETSNLNEAAKSETFPFSEECPTNAQEEIATNEIHLSLQNLPELKNDASNEISLASDTQKKELVSKRSSQGESKQSDTQSTPLLRGRFQRPKPNIGKVIGRKEKKSLEGNELTTSGNLGLQKSEPTKTTSMVTQIKCVDKILSDEALESRLEDSEKVIQKNSLAPSTFQNSSDLHLREKSIFQEDKSRTIKPAQLVRGRFQRPKLNVGRISCNKEVPVSENTSAPIVGEVKEMEVIKKDDLYPTLEDEVSAQASPDNLDRKEGSESIETSSERFIDQKKHPSSEKSLPCGLLKNQDEIERKNLDTLESDTFDPQEINQSESIKPAHLMIGHLWKLKPNVAQVPKNTEVSLERENSTEGETGRDAECDITSHGSKSGKIAQLMGSSVQLMESASSSESRKEKKCTENIELVSPTRSRHSGKYGSSDQPSENETQIKKEIPKLLSVQEREEENLKGKQPGKTLKQRNQNYDSKTSSTSECENDHCRKMKHHQKVKPYVSRGRNLKPAPRKKSRNGSSKVNLVTLRASSQEEEEEEEDEPESEYEVESFLPEEVNKAPVFVPKGLRSPNPVPMHIEETMEELEIYENIADEPCISHDLNLSIQPVIQDDSKLYFSPVDITQEEQKKETGINDGSTEAAMTLLAMRDPVFQLRIDTQEKIQECLSKDELNLPASFLSQGNEVHTKAPSANELIPLNNTNNTTPEGNNNKPSDFKDCLEEKTVVLLPDSSKTALVSPHNTNETTTECHKFSDLEECSQEATRVCSTVSLCKRNKTPRPARYRLTKPKPNLNSGLVLPRNASQKSLDLSSDMEEYKEIQNVTDEKMSEKPTEEQKAELNLQMDEQLAKVSTAGKYDLHSESAGPAMQENNMESGNAVKKICEIASELTAPKRFQEAVACLSELPDNLSIKSNGSAEHQFSTAEVTQTEGNENASVSAMTEMSADAEEEPKFILTLVEISADSVECSSGPAALPHGSEELLPAPILFTSDNMDSLELTRDESVGSITASVEESAASVKDSTERGLQTASSEDLTDLDLTSWKNPKRSSITLEGSSVSEKIRPTAPIEEHLESSDKGTSDKLQHISRTAAELQAEEGEQPSLNSGAVFLDEAASEAGLMSGTLGAGQAETCKEQRLFVDSYSSVQSDQAGNGEVLSKTLLPRSYQRSLGFLPLICKINADEEVTAKENNKSLQKTCTLISENTAECPASTSKDNNREIQEYSSLPSTMLSPPKYESGSCSNVQVFPELSEEEGSAKEQEKEEPTRISEYFFSDIFMEVDDSE</sequence>
<evidence type="ECO:0000256" key="2">
    <source>
        <dbReference type="SAM" id="MobiDB-lite"/>
    </source>
</evidence>
<feature type="compositionally biased region" description="Basic and acidic residues" evidence="2">
    <location>
        <begin position="494"/>
        <end position="512"/>
    </location>
</feature>
<proteinExistence type="predicted"/>
<feature type="compositionally biased region" description="Basic and acidic residues" evidence="2">
    <location>
        <begin position="667"/>
        <end position="683"/>
    </location>
</feature>
<keyword evidence="4" id="KW-1185">Reference proteome</keyword>
<dbReference type="Proteomes" id="UP000695026">
    <property type="component" value="Unplaced"/>
</dbReference>
<dbReference type="PANTHER" id="PTHR22929:SF0">
    <property type="entry name" value="TRANSCRIPTION FACTOR TFIIIB COMPONENT B'' HOMOLOG"/>
    <property type="match status" value="1"/>
</dbReference>
<feature type="region of interest" description="Disordered" evidence="2">
    <location>
        <begin position="1154"/>
        <end position="1225"/>
    </location>
</feature>
<reference evidence="5" key="1">
    <citation type="submission" date="2025-08" db="UniProtKB">
        <authorList>
            <consortium name="RefSeq"/>
        </authorList>
    </citation>
    <scope>IDENTIFICATION</scope>
    <source>
        <tissue evidence="5">Liver</tissue>
    </source>
</reference>
<dbReference type="InterPro" id="IPR039467">
    <property type="entry name" value="TFIIIB_B''_Myb"/>
</dbReference>
<evidence type="ECO:0000259" key="3">
    <source>
        <dbReference type="SMART" id="SM00717"/>
    </source>
</evidence>
<feature type="region of interest" description="Disordered" evidence="2">
    <location>
        <begin position="1348"/>
        <end position="1390"/>
    </location>
</feature>
<feature type="region of interest" description="Disordered" evidence="2">
    <location>
        <begin position="822"/>
        <end position="871"/>
    </location>
</feature>
<feature type="compositionally biased region" description="Polar residues" evidence="2">
    <location>
        <begin position="1211"/>
        <end position="1220"/>
    </location>
</feature>